<dbReference type="GO" id="GO:0030014">
    <property type="term" value="C:CCR4-NOT complex"/>
    <property type="evidence" value="ECO:0007669"/>
    <property type="project" value="InterPro"/>
</dbReference>
<organism evidence="7 8">
    <name type="scientific">Anopheles albimanus</name>
    <name type="common">New world malaria mosquito</name>
    <dbReference type="NCBI Taxonomy" id="7167"/>
    <lineage>
        <taxon>Eukaryota</taxon>
        <taxon>Metazoa</taxon>
        <taxon>Ecdysozoa</taxon>
        <taxon>Arthropoda</taxon>
        <taxon>Hexapoda</taxon>
        <taxon>Insecta</taxon>
        <taxon>Pterygota</taxon>
        <taxon>Neoptera</taxon>
        <taxon>Endopterygota</taxon>
        <taxon>Diptera</taxon>
        <taxon>Nematocera</taxon>
        <taxon>Culicoidea</taxon>
        <taxon>Culicidae</taxon>
        <taxon>Anophelinae</taxon>
        <taxon>Anopheles</taxon>
    </lineage>
</organism>
<evidence type="ECO:0000313" key="7">
    <source>
        <dbReference type="EnsemblMetazoa" id="AALB005949-PA"/>
    </source>
</evidence>
<evidence type="ECO:0000256" key="4">
    <source>
        <dbReference type="ARBA" id="ARBA00022679"/>
    </source>
</evidence>
<dbReference type="InterPro" id="IPR019312">
    <property type="entry name" value="CNOT11"/>
</dbReference>
<dbReference type="AlphaFoldDB" id="A0A182FHF5"/>
<accession>A0A182FHF5</accession>
<dbReference type="InterPro" id="IPR029063">
    <property type="entry name" value="SAM-dependent_MTases_sf"/>
</dbReference>
<dbReference type="VEuPathDB" id="VectorBase:AALB20_035247"/>
<evidence type="ECO:0000256" key="2">
    <source>
        <dbReference type="ARBA" id="ARBA00012003"/>
    </source>
</evidence>
<dbReference type="SMART" id="SM01296">
    <property type="entry name" value="N2227"/>
    <property type="match status" value="1"/>
</dbReference>
<dbReference type="InterPro" id="IPR012901">
    <property type="entry name" value="CARME"/>
</dbReference>
<comment type="similarity">
    <text evidence="1">Belongs to the carnosine N-methyltransferase family.</text>
</comment>
<proteinExistence type="inferred from homology"/>
<dbReference type="GO" id="GO:0005829">
    <property type="term" value="C:cytosol"/>
    <property type="evidence" value="ECO:0007669"/>
    <property type="project" value="TreeGrafter"/>
</dbReference>
<dbReference type="GO" id="GO:0005634">
    <property type="term" value="C:nucleus"/>
    <property type="evidence" value="ECO:0007669"/>
    <property type="project" value="TreeGrafter"/>
</dbReference>
<feature type="compositionally biased region" description="Polar residues" evidence="6">
    <location>
        <begin position="393"/>
        <end position="403"/>
    </location>
</feature>
<sequence length="927" mass="104186">MERSSSKPESNTEEQVSEECAGHGFAAEDNEEERKNFFKIIASFKYYRHSSVAELKRKECFLQSLPQTHQSMLQNYQEHLRNLRRCIDGNAQVIKQIIQDANCLFQNADHNIEPDLQASESLKIRYQDFQKVQITLKQIYRDWSEQGKIERDQCYRPIIEEITQFFDPAKYDLSKVKILVPGAGLGRLIYELACQGFYCEGNEFSLFMLIASNFVLNRCIIEKQCTIYPWVHQFVNNLSRKHQLEPVSFPDVSPTKFPPKGTMNMVAGDFLQVYQEQDYWECIATCFFIDCANNIIEFIEVIKKILKPGGIWVNLGPLLYHFSDVPHEGSIEPCFDDLLEIIRSLGFIILAPRVSGGVAAETKPSSRVLKPPGGGHSDIFGSSEVKQNAPRPKNNQQNSSNMNAVMGTLDPNESCDAGGKSAVANEAPAPAPAAGGGAASASDKQQASAAADNQRRTKKSESPAYAVPAAFVNIEPAMASVRELYDLLFSSQKNIENQSFENVSAIVQKRFITPTTWFQVGSTLALLLLQEDIALPVHRLAAIYVLYDIRRKEQPESPFYLYLARFLDPMGGPLPATVANPARAIELKFIHVLLSNGDPEIEKKNARLFCQLYVSQPPIAHTELAYIKAKVNEKLKELPLTVRSNIVNVIPAIQMIPGREQGHKNYTGAAIEELLAAMTVHSSNPLTNALAPTFMSVAPPLLSCEDELIWLDLGSPSYHKPVYNSCSDAESTPDKCLRTLLMQSFRQALSIADQQTLLNELEKDTQQTHLTCVTPEKLPNLIEYNPLIAIEILMRMLKTRHINAYLDEIVGMELSLHSMEVVNRLTTSVDLPAHFVHLYIVNSIATCSTIKDKYMQNRLVRLVCVFLQSLIRNKIIDVKQLYIEIEAFCIEFSRIREAAALYRLLKQLELDQGTVVGVSSVQQKEQS</sequence>
<reference evidence="7" key="2">
    <citation type="submission" date="2022-08" db="UniProtKB">
        <authorList>
            <consortium name="EnsemblMetazoa"/>
        </authorList>
    </citation>
    <scope>IDENTIFICATION</scope>
    <source>
        <strain evidence="7">STECLA/ALBI9_A</strain>
    </source>
</reference>
<keyword evidence="5" id="KW-0949">S-adenosyl-L-methionine</keyword>
<dbReference type="Proteomes" id="UP000069272">
    <property type="component" value="Chromosome 3L"/>
</dbReference>
<dbReference type="VEuPathDB" id="VectorBase:AALB005949"/>
<dbReference type="GO" id="GO:0032259">
    <property type="term" value="P:methylation"/>
    <property type="evidence" value="ECO:0007669"/>
    <property type="project" value="UniProtKB-KW"/>
</dbReference>
<dbReference type="Pfam" id="PF07942">
    <property type="entry name" value="CARME"/>
    <property type="match status" value="1"/>
</dbReference>
<reference evidence="7 8" key="1">
    <citation type="journal article" date="2017" name="G3 (Bethesda)">
        <title>The Physical Genome Mapping of Anopheles albimanus Corrected Scaffold Misassemblies and Identified Interarm Rearrangements in Genus Anopheles.</title>
        <authorList>
            <person name="Artemov G.N."/>
            <person name="Peery A.N."/>
            <person name="Jiang X."/>
            <person name="Tu Z."/>
            <person name="Stegniy V.N."/>
            <person name="Sharakhova M.V."/>
            <person name="Sharakhov I.V."/>
        </authorList>
    </citation>
    <scope>NUCLEOTIDE SEQUENCE [LARGE SCALE GENOMIC DNA]</scope>
    <source>
        <strain evidence="7 8">ALBI9_A</strain>
    </source>
</reference>
<dbReference type="EC" id="2.1.1.22" evidence="2"/>
<evidence type="ECO:0000256" key="3">
    <source>
        <dbReference type="ARBA" id="ARBA00022603"/>
    </source>
</evidence>
<keyword evidence="8" id="KW-1185">Reference proteome</keyword>
<dbReference type="Pfam" id="PF10155">
    <property type="entry name" value="CNOT11"/>
    <property type="match status" value="1"/>
</dbReference>
<dbReference type="PANTHER" id="PTHR12303">
    <property type="entry name" value="CARNOSINE N-METHYLTRANSFERASE"/>
    <property type="match status" value="1"/>
</dbReference>
<dbReference type="GO" id="GO:0030735">
    <property type="term" value="F:carnosine N-methyltransferase activity"/>
    <property type="evidence" value="ECO:0007669"/>
    <property type="project" value="UniProtKB-EC"/>
</dbReference>
<protein>
    <recommendedName>
        <fullName evidence="2">carnosine N-methyltransferase</fullName>
        <ecNumber evidence="2">2.1.1.22</ecNumber>
    </recommendedName>
</protein>
<name>A0A182FHF5_ANOAL</name>
<keyword evidence="4" id="KW-0808">Transferase</keyword>
<feature type="compositionally biased region" description="Low complexity" evidence="6">
    <location>
        <begin position="439"/>
        <end position="452"/>
    </location>
</feature>
<dbReference type="PANTHER" id="PTHR12303:SF6">
    <property type="entry name" value="CARNOSINE N-METHYLTRANSFERASE"/>
    <property type="match status" value="1"/>
</dbReference>
<evidence type="ECO:0000313" key="8">
    <source>
        <dbReference type="Proteomes" id="UP000069272"/>
    </source>
</evidence>
<dbReference type="SUPFAM" id="SSF53335">
    <property type="entry name" value="S-adenosyl-L-methionine-dependent methyltransferases"/>
    <property type="match status" value="1"/>
</dbReference>
<dbReference type="VEuPathDB" id="VectorBase:AALB20_038743"/>
<dbReference type="GO" id="GO:0035498">
    <property type="term" value="P:carnosine metabolic process"/>
    <property type="evidence" value="ECO:0007669"/>
    <property type="project" value="TreeGrafter"/>
</dbReference>
<dbReference type="Gene3D" id="3.40.50.150">
    <property type="entry name" value="Vaccinia Virus protein VP39"/>
    <property type="match status" value="1"/>
</dbReference>
<dbReference type="STRING" id="7167.A0A182FHF5"/>
<feature type="region of interest" description="Disordered" evidence="6">
    <location>
        <begin position="1"/>
        <end position="25"/>
    </location>
</feature>
<dbReference type="EnsemblMetazoa" id="AALB005949-RA">
    <property type="protein sequence ID" value="AALB005949-PA"/>
    <property type="gene ID" value="AALB005949"/>
</dbReference>
<feature type="region of interest" description="Disordered" evidence="6">
    <location>
        <begin position="361"/>
        <end position="462"/>
    </location>
</feature>
<evidence type="ECO:0000256" key="5">
    <source>
        <dbReference type="ARBA" id="ARBA00022691"/>
    </source>
</evidence>
<keyword evidence="3" id="KW-0489">Methyltransferase</keyword>
<evidence type="ECO:0000256" key="6">
    <source>
        <dbReference type="SAM" id="MobiDB-lite"/>
    </source>
</evidence>
<evidence type="ECO:0000256" key="1">
    <source>
        <dbReference type="ARBA" id="ARBA00010086"/>
    </source>
</evidence>